<evidence type="ECO:0000313" key="2">
    <source>
        <dbReference type="EMBL" id="CAD7282255.1"/>
    </source>
</evidence>
<feature type="region of interest" description="Disordered" evidence="1">
    <location>
        <begin position="160"/>
        <end position="220"/>
    </location>
</feature>
<evidence type="ECO:0000313" key="3">
    <source>
        <dbReference type="Proteomes" id="UP000678499"/>
    </source>
</evidence>
<dbReference type="EMBL" id="OA885685">
    <property type="protein sequence ID" value="CAD7282255.1"/>
    <property type="molecule type" value="Genomic_DNA"/>
</dbReference>
<organism evidence="2">
    <name type="scientific">Notodromas monacha</name>
    <dbReference type="NCBI Taxonomy" id="399045"/>
    <lineage>
        <taxon>Eukaryota</taxon>
        <taxon>Metazoa</taxon>
        <taxon>Ecdysozoa</taxon>
        <taxon>Arthropoda</taxon>
        <taxon>Crustacea</taxon>
        <taxon>Oligostraca</taxon>
        <taxon>Ostracoda</taxon>
        <taxon>Podocopa</taxon>
        <taxon>Podocopida</taxon>
        <taxon>Cypridocopina</taxon>
        <taxon>Cypridoidea</taxon>
        <taxon>Cyprididae</taxon>
        <taxon>Notodromas</taxon>
    </lineage>
</organism>
<sequence>MLPFAMTAFRDCVEMLPGYKPVRELMEQDESLLETLLGLHESIENLKARRQKDPVRSGRGRTNRDPDEDVDLDFDQDHDDAARPVMTPTMDDHFSDDVDDHCEDSRLWPAYDNDDSASVCSASLALSGNEQDDDNVDKPEFRGYYSRGFVRQRVSYPPIARNRVSNAGSPEKARLSTDEGDKTSTPKNPPFEDAGEDVLPFPDQLPTPTPMDKKRHEVFV</sequence>
<feature type="compositionally biased region" description="Basic and acidic residues" evidence="1">
    <location>
        <begin position="171"/>
        <end position="184"/>
    </location>
</feature>
<keyword evidence="3" id="KW-1185">Reference proteome</keyword>
<evidence type="ECO:0000256" key="1">
    <source>
        <dbReference type="SAM" id="MobiDB-lite"/>
    </source>
</evidence>
<dbReference type="AlphaFoldDB" id="A0A7R9BXF1"/>
<dbReference type="EMBL" id="CAJPEX010003648">
    <property type="protein sequence ID" value="CAG0922407.1"/>
    <property type="molecule type" value="Genomic_DNA"/>
</dbReference>
<feature type="region of interest" description="Disordered" evidence="1">
    <location>
        <begin position="47"/>
        <end position="75"/>
    </location>
</feature>
<feature type="compositionally biased region" description="Basic and acidic residues" evidence="1">
    <location>
        <begin position="211"/>
        <end position="220"/>
    </location>
</feature>
<dbReference type="Proteomes" id="UP000678499">
    <property type="component" value="Unassembled WGS sequence"/>
</dbReference>
<accession>A0A7R9BXF1</accession>
<reference evidence="2" key="1">
    <citation type="submission" date="2020-11" db="EMBL/GenBank/DDBJ databases">
        <authorList>
            <person name="Tran Van P."/>
        </authorList>
    </citation>
    <scope>NUCLEOTIDE SEQUENCE</scope>
</reference>
<name>A0A7R9BXF1_9CRUS</name>
<protein>
    <submittedName>
        <fullName evidence="2">Uncharacterized protein</fullName>
    </submittedName>
</protein>
<gene>
    <name evidence="2" type="ORF">NMOB1V02_LOCUS9884</name>
</gene>
<feature type="compositionally biased region" description="Basic and acidic residues" evidence="1">
    <location>
        <begin position="47"/>
        <end position="56"/>
    </location>
</feature>
<feature type="compositionally biased region" description="Acidic residues" evidence="1">
    <location>
        <begin position="66"/>
        <end position="75"/>
    </location>
</feature>
<proteinExistence type="predicted"/>